<protein>
    <recommendedName>
        <fullName evidence="9">Transmembrane protein 126B</fullName>
    </recommendedName>
</protein>
<evidence type="ECO:0000256" key="6">
    <source>
        <dbReference type="SAM" id="Phobius"/>
    </source>
</evidence>
<keyword evidence="3 6" id="KW-1133">Transmembrane helix</keyword>
<dbReference type="AlphaFoldDB" id="A0A2R9BNV7"/>
<keyword evidence="8" id="KW-1185">Reference proteome</keyword>
<feature type="transmembrane region" description="Helical" evidence="6">
    <location>
        <begin position="143"/>
        <end position="163"/>
    </location>
</feature>
<reference evidence="7 8" key="1">
    <citation type="journal article" date="2012" name="Nature">
        <title>The bonobo genome compared with the chimpanzee and human genomes.</title>
        <authorList>
            <person name="Prufer K."/>
            <person name="Munch K."/>
            <person name="Hellmann I."/>
            <person name="Akagi K."/>
            <person name="Miller J.R."/>
            <person name="Walenz B."/>
            <person name="Koren S."/>
            <person name="Sutton G."/>
            <person name="Kodira C."/>
            <person name="Winer R."/>
            <person name="Knight J.R."/>
            <person name="Mullikin J.C."/>
            <person name="Meader S.J."/>
            <person name="Ponting C.P."/>
            <person name="Lunter G."/>
            <person name="Higashino S."/>
            <person name="Hobolth A."/>
            <person name="Dutheil J."/>
            <person name="Karakoc E."/>
            <person name="Alkan C."/>
            <person name="Sajjadian S."/>
            <person name="Catacchio C.R."/>
            <person name="Ventura M."/>
            <person name="Marques-Bonet T."/>
            <person name="Eichler E.E."/>
            <person name="Andre C."/>
            <person name="Atencia R."/>
            <person name="Mugisha L."/>
            <person name="Junhold J."/>
            <person name="Patterson N."/>
            <person name="Siebauer M."/>
            <person name="Good J.M."/>
            <person name="Fischer A."/>
            <person name="Ptak S.E."/>
            <person name="Lachmann M."/>
            <person name="Symer D.E."/>
            <person name="Mailund T."/>
            <person name="Schierup M.H."/>
            <person name="Andres A.M."/>
            <person name="Kelso J."/>
            <person name="Paabo S."/>
        </authorList>
    </citation>
    <scope>NUCLEOTIDE SEQUENCE [LARGE SCALE GENOMIC DNA]</scope>
</reference>
<feature type="transmembrane region" description="Helical" evidence="6">
    <location>
        <begin position="74"/>
        <end position="94"/>
    </location>
</feature>
<dbReference type="Proteomes" id="UP000240080">
    <property type="component" value="Chromosome 4"/>
</dbReference>
<dbReference type="GeneTree" id="ENSGT00520000055616"/>
<accession>A0A2R9BNV7</accession>
<evidence type="ECO:0000256" key="2">
    <source>
        <dbReference type="ARBA" id="ARBA00022692"/>
    </source>
</evidence>
<evidence type="ECO:0000256" key="3">
    <source>
        <dbReference type="ARBA" id="ARBA00022989"/>
    </source>
</evidence>
<evidence type="ECO:0000313" key="7">
    <source>
        <dbReference type="Ensembl" id="ENSPPAP00000030122.1"/>
    </source>
</evidence>
<organism evidence="7 8">
    <name type="scientific">Pan paniscus</name>
    <name type="common">Pygmy chimpanzee</name>
    <name type="synonym">Bonobo</name>
    <dbReference type="NCBI Taxonomy" id="9597"/>
    <lineage>
        <taxon>Eukaryota</taxon>
        <taxon>Metazoa</taxon>
        <taxon>Chordata</taxon>
        <taxon>Craniata</taxon>
        <taxon>Vertebrata</taxon>
        <taxon>Euteleostomi</taxon>
        <taxon>Mammalia</taxon>
        <taxon>Eutheria</taxon>
        <taxon>Euarchontoglires</taxon>
        <taxon>Primates</taxon>
        <taxon>Haplorrhini</taxon>
        <taxon>Catarrhini</taxon>
        <taxon>Hominidae</taxon>
        <taxon>Pan</taxon>
    </lineage>
</organism>
<dbReference type="PANTHER" id="PTHR16296">
    <property type="entry name" value="UNCHARACTERIZED HYPOTHALAMUS PROTEIN HT007"/>
    <property type="match status" value="1"/>
</dbReference>
<dbReference type="PANTHER" id="PTHR16296:SF3">
    <property type="entry name" value="COMPLEX I ASSEMBLY FACTOR TMEM126B, MITOCHONDRIAL"/>
    <property type="match status" value="1"/>
</dbReference>
<proteinExistence type="predicted"/>
<dbReference type="Ensembl" id="ENSPPAT00000052980.1">
    <property type="protein sequence ID" value="ENSPPAP00000030122.1"/>
    <property type="gene ID" value="ENSPPAG00000038072.1"/>
</dbReference>
<keyword evidence="4" id="KW-0496">Mitochondrion</keyword>
<dbReference type="EMBL" id="AJFE02114691">
    <property type="status" value="NOT_ANNOTATED_CDS"/>
    <property type="molecule type" value="Genomic_DNA"/>
</dbReference>
<evidence type="ECO:0008006" key="9">
    <source>
        <dbReference type="Google" id="ProtNLM"/>
    </source>
</evidence>
<dbReference type="Pfam" id="PF07114">
    <property type="entry name" value="TMEM126"/>
    <property type="match status" value="1"/>
</dbReference>
<keyword evidence="2 6" id="KW-0812">Transmembrane</keyword>
<feature type="transmembrane region" description="Helical" evidence="6">
    <location>
        <begin position="198"/>
        <end position="219"/>
    </location>
</feature>
<dbReference type="GO" id="GO:0031966">
    <property type="term" value="C:mitochondrial membrane"/>
    <property type="evidence" value="ECO:0007669"/>
    <property type="project" value="UniProtKB-SubCell"/>
</dbReference>
<evidence type="ECO:0000256" key="1">
    <source>
        <dbReference type="ARBA" id="ARBA00004225"/>
    </source>
</evidence>
<dbReference type="GO" id="GO:0032981">
    <property type="term" value="P:mitochondrial respiratory chain complex I assembly"/>
    <property type="evidence" value="ECO:0007669"/>
    <property type="project" value="TreeGrafter"/>
</dbReference>
<sequence length="232" mass="26122">MVVFGYEAGTKPRDSGVVPVGTEEAKTATVFKMAASMHGQPSPSLEDAKLRRPMVIEIIEKKFDYLRKEMTQNIYQMATFGTTAGFSGIFSNFLFRRCFKVKHDALKTYASLATLPFLSTVVTDKLFVIDALYSDNISKENCVFRSSLIGIVCGIFYPSSLAFTKNGRLATKYHTVPLPPKGRVLIHWMTLCQTQMKLMAIPLVFQIMFGILNGLHHYAVFEETLEKTIHEE</sequence>
<evidence type="ECO:0000256" key="5">
    <source>
        <dbReference type="ARBA" id="ARBA00023136"/>
    </source>
</evidence>
<dbReference type="OMA" id="RKEXNIS"/>
<evidence type="ECO:0000256" key="4">
    <source>
        <dbReference type="ARBA" id="ARBA00023128"/>
    </source>
</evidence>
<dbReference type="InterPro" id="IPR009801">
    <property type="entry name" value="TMEM126"/>
</dbReference>
<dbReference type="Bgee" id="ENSPPAG00000038072">
    <property type="expression patterns" value="Expressed in liver and 6 other cell types or tissues"/>
</dbReference>
<comment type="subcellular location">
    <subcellularLocation>
        <location evidence="1">Mitochondrion membrane</location>
        <topology evidence="1">Multi-pass membrane protein</topology>
    </subcellularLocation>
</comment>
<keyword evidence="5 6" id="KW-0472">Membrane</keyword>
<reference evidence="7" key="3">
    <citation type="submission" date="2025-09" db="UniProtKB">
        <authorList>
            <consortium name="Ensembl"/>
        </authorList>
    </citation>
    <scope>IDENTIFICATION</scope>
</reference>
<dbReference type="STRING" id="9597.ENSPPAP00000030122"/>
<reference evidence="7" key="2">
    <citation type="submission" date="2025-08" db="UniProtKB">
        <authorList>
            <consortium name="Ensembl"/>
        </authorList>
    </citation>
    <scope>IDENTIFICATION</scope>
</reference>
<evidence type="ECO:0000313" key="8">
    <source>
        <dbReference type="Proteomes" id="UP000240080"/>
    </source>
</evidence>
<name>A0A2R9BNV7_PANPA</name>